<feature type="repeat" description="WD" evidence="3">
    <location>
        <begin position="240"/>
        <end position="279"/>
    </location>
</feature>
<dbReference type="Gene3D" id="2.130.10.10">
    <property type="entry name" value="YVTN repeat-like/Quinoprotein amine dehydrogenase"/>
    <property type="match status" value="2"/>
</dbReference>
<dbReference type="AlphaFoldDB" id="A0AAW1NKG4"/>
<dbReference type="PANTHER" id="PTHR22847:SF637">
    <property type="entry name" value="WD REPEAT DOMAIN 5B"/>
    <property type="match status" value="1"/>
</dbReference>
<evidence type="ECO:0000256" key="3">
    <source>
        <dbReference type="PROSITE-ProRule" id="PRU00221"/>
    </source>
</evidence>
<name>A0AAW1NKG4_9CHLO</name>
<dbReference type="Proteomes" id="UP001465755">
    <property type="component" value="Unassembled WGS sequence"/>
</dbReference>
<dbReference type="PANTHER" id="PTHR22847">
    <property type="entry name" value="WD40 REPEAT PROTEIN"/>
    <property type="match status" value="1"/>
</dbReference>
<dbReference type="SUPFAM" id="SSF50978">
    <property type="entry name" value="WD40 repeat-like"/>
    <property type="match status" value="1"/>
</dbReference>
<comment type="caution">
    <text evidence="4">The sequence shown here is derived from an EMBL/GenBank/DDBJ whole genome shotgun (WGS) entry which is preliminary data.</text>
</comment>
<proteinExistence type="predicted"/>
<sequence>MSDPLASPVTPRRALICKAQLTASNNPVRPETVATAPPNAILYQKLKAHSAALTAALIIKDTDDCKRIVTASMDKTLALWRLKGGSRAADLSGAAVKAKELVRLSPTGAPIFSLAADGASPGQTHRSCQVFCGNADKKIVAWEPPDNVIQEKVVLDGHTGWVRALATDGRWLFSCGCNVMRQYDMTRAIPRHVRDVTLHRGDIQALCCAPSRVFSSGADGSIRSWSISKKGDLSECKAREKAHQGRVTAVCTHGGFLYSASWDGSLKMWDALTMELVQAVSNAHDGTRIHCLTIGIDGFLYTGGEDKLVRRWRLGTLEPPAEGDALYCHNYPVRALASGANGTLVSGDSMGELAIWATREAQRPPKSAAQTICDSL</sequence>
<dbReference type="Pfam" id="PF00400">
    <property type="entry name" value="WD40"/>
    <property type="match status" value="2"/>
</dbReference>
<gene>
    <name evidence="4" type="ORF">WJX73_006692</name>
</gene>
<dbReference type="InterPro" id="IPR001680">
    <property type="entry name" value="WD40_rpt"/>
</dbReference>
<reference evidence="4 5" key="1">
    <citation type="journal article" date="2024" name="Nat. Commun.">
        <title>Phylogenomics reveals the evolutionary origins of lichenization in chlorophyte algae.</title>
        <authorList>
            <person name="Puginier C."/>
            <person name="Libourel C."/>
            <person name="Otte J."/>
            <person name="Skaloud P."/>
            <person name="Haon M."/>
            <person name="Grisel S."/>
            <person name="Petersen M."/>
            <person name="Berrin J.G."/>
            <person name="Delaux P.M."/>
            <person name="Dal Grande F."/>
            <person name="Keller J."/>
        </authorList>
    </citation>
    <scope>NUCLEOTIDE SEQUENCE [LARGE SCALE GENOMIC DNA]</scope>
    <source>
        <strain evidence="4 5">SAG 2036</strain>
    </source>
</reference>
<dbReference type="SMART" id="SM00320">
    <property type="entry name" value="WD40"/>
    <property type="match status" value="7"/>
</dbReference>
<dbReference type="GO" id="GO:1990234">
    <property type="term" value="C:transferase complex"/>
    <property type="evidence" value="ECO:0007669"/>
    <property type="project" value="UniProtKB-ARBA"/>
</dbReference>
<keyword evidence="1 3" id="KW-0853">WD repeat</keyword>
<dbReference type="PROSITE" id="PS50082">
    <property type="entry name" value="WD_REPEATS_2"/>
    <property type="match status" value="1"/>
</dbReference>
<dbReference type="InterPro" id="IPR036322">
    <property type="entry name" value="WD40_repeat_dom_sf"/>
</dbReference>
<protein>
    <submittedName>
        <fullName evidence="4">Uncharacterized protein</fullName>
    </submittedName>
</protein>
<organism evidence="4 5">
    <name type="scientific">Symbiochloris irregularis</name>
    <dbReference type="NCBI Taxonomy" id="706552"/>
    <lineage>
        <taxon>Eukaryota</taxon>
        <taxon>Viridiplantae</taxon>
        <taxon>Chlorophyta</taxon>
        <taxon>core chlorophytes</taxon>
        <taxon>Trebouxiophyceae</taxon>
        <taxon>Trebouxiales</taxon>
        <taxon>Trebouxiaceae</taxon>
        <taxon>Symbiochloris</taxon>
    </lineage>
</organism>
<dbReference type="InterPro" id="IPR015943">
    <property type="entry name" value="WD40/YVTN_repeat-like_dom_sf"/>
</dbReference>
<keyword evidence="2" id="KW-0677">Repeat</keyword>
<evidence type="ECO:0000256" key="1">
    <source>
        <dbReference type="ARBA" id="ARBA00022574"/>
    </source>
</evidence>
<keyword evidence="5" id="KW-1185">Reference proteome</keyword>
<evidence type="ECO:0000256" key="2">
    <source>
        <dbReference type="ARBA" id="ARBA00022737"/>
    </source>
</evidence>
<evidence type="ECO:0000313" key="4">
    <source>
        <dbReference type="EMBL" id="KAK9787497.1"/>
    </source>
</evidence>
<dbReference type="EMBL" id="JALJOQ010000247">
    <property type="protein sequence ID" value="KAK9787497.1"/>
    <property type="molecule type" value="Genomic_DNA"/>
</dbReference>
<evidence type="ECO:0000313" key="5">
    <source>
        <dbReference type="Proteomes" id="UP001465755"/>
    </source>
</evidence>
<accession>A0AAW1NKG4</accession>